<dbReference type="SUPFAM" id="SSF56219">
    <property type="entry name" value="DNase I-like"/>
    <property type="match status" value="1"/>
</dbReference>
<dbReference type="EMBL" id="QGNW01000332">
    <property type="protein sequence ID" value="RVW76305.1"/>
    <property type="molecule type" value="Genomic_DNA"/>
</dbReference>
<organism evidence="3 4">
    <name type="scientific">Vitis vinifera</name>
    <name type="common">Grape</name>
    <dbReference type="NCBI Taxonomy" id="29760"/>
    <lineage>
        <taxon>Eukaryota</taxon>
        <taxon>Viridiplantae</taxon>
        <taxon>Streptophyta</taxon>
        <taxon>Embryophyta</taxon>
        <taxon>Tracheophyta</taxon>
        <taxon>Spermatophyta</taxon>
        <taxon>Magnoliopsida</taxon>
        <taxon>eudicotyledons</taxon>
        <taxon>Gunneridae</taxon>
        <taxon>Pentapetalae</taxon>
        <taxon>rosids</taxon>
        <taxon>Vitales</taxon>
        <taxon>Vitaceae</taxon>
        <taxon>Viteae</taxon>
        <taxon>Vitis</taxon>
    </lineage>
</organism>
<evidence type="ECO:0000313" key="3">
    <source>
        <dbReference type="EMBL" id="RVW76305.1"/>
    </source>
</evidence>
<comment type="caution">
    <text evidence="3">The sequence shown here is derived from an EMBL/GenBank/DDBJ whole genome shotgun (WGS) entry which is preliminary data.</text>
</comment>
<evidence type="ECO:0000259" key="2">
    <source>
        <dbReference type="SMART" id="SM00487"/>
    </source>
</evidence>
<dbReference type="SUPFAM" id="SSF52540">
    <property type="entry name" value="P-loop containing nucleoside triphosphate hydrolases"/>
    <property type="match status" value="1"/>
</dbReference>
<accession>A0A438GVT0</accession>
<keyword evidence="3" id="KW-0547">Nucleotide-binding</keyword>
<evidence type="ECO:0000256" key="1">
    <source>
        <dbReference type="ARBA" id="ARBA00005446"/>
    </source>
</evidence>
<dbReference type="InterPro" id="IPR011545">
    <property type="entry name" value="DEAD/DEAH_box_helicase_dom"/>
</dbReference>
<dbReference type="GO" id="GO:0003676">
    <property type="term" value="F:nucleic acid binding"/>
    <property type="evidence" value="ECO:0007669"/>
    <property type="project" value="InterPro"/>
</dbReference>
<protein>
    <submittedName>
        <fullName evidence="3">ATP-dependent DNA helicase Q-like 4A</fullName>
    </submittedName>
</protein>
<dbReference type="Pfam" id="PF00078">
    <property type="entry name" value="RVT_1"/>
    <property type="match status" value="1"/>
</dbReference>
<comment type="similarity">
    <text evidence="1">Belongs to the helicase family. RecQ subfamily.</text>
</comment>
<dbReference type="PANTHER" id="PTHR13710">
    <property type="entry name" value="DNA HELICASE RECQ FAMILY MEMBER"/>
    <property type="match status" value="1"/>
</dbReference>
<feature type="domain" description="Helicase ATP-binding" evidence="2">
    <location>
        <begin position="352"/>
        <end position="533"/>
    </location>
</feature>
<dbReference type="InterPro" id="IPR036691">
    <property type="entry name" value="Endo/exonu/phosph_ase_sf"/>
</dbReference>
<dbReference type="GO" id="GO:0004386">
    <property type="term" value="F:helicase activity"/>
    <property type="evidence" value="ECO:0007669"/>
    <property type="project" value="UniProtKB-KW"/>
</dbReference>
<dbReference type="AlphaFoldDB" id="A0A438GVT0"/>
<gene>
    <name evidence="3" type="primary">RECQL4A_0</name>
    <name evidence="3" type="ORF">CK203_057676</name>
</gene>
<dbReference type="PANTHER" id="PTHR13710:SF156">
    <property type="entry name" value="ATP-DEPENDENT DNA HELICASE Q-LIKE 4B"/>
    <property type="match status" value="1"/>
</dbReference>
<proteinExistence type="inferred from homology"/>
<keyword evidence="3" id="KW-0378">Hydrolase</keyword>
<dbReference type="InterPro" id="IPR027417">
    <property type="entry name" value="P-loop_NTPase"/>
</dbReference>
<reference evidence="3 4" key="1">
    <citation type="journal article" date="2018" name="PLoS Genet.">
        <title>Population sequencing reveals clonal diversity and ancestral inbreeding in the grapevine cultivar Chardonnay.</title>
        <authorList>
            <person name="Roach M.J."/>
            <person name="Johnson D.L."/>
            <person name="Bohlmann J."/>
            <person name="van Vuuren H.J."/>
            <person name="Jones S.J."/>
            <person name="Pretorius I.S."/>
            <person name="Schmidt S.A."/>
            <person name="Borneman A.R."/>
        </authorList>
    </citation>
    <scope>NUCLEOTIDE SEQUENCE [LARGE SCALE GENOMIC DNA]</scope>
    <source>
        <strain evidence="4">cv. Chardonnay</strain>
        <tissue evidence="3">Leaf</tissue>
    </source>
</reference>
<dbReference type="InterPro" id="IPR000477">
    <property type="entry name" value="RT_dom"/>
</dbReference>
<dbReference type="InterPro" id="IPR014001">
    <property type="entry name" value="Helicase_ATP-bd"/>
</dbReference>
<dbReference type="Pfam" id="PF00270">
    <property type="entry name" value="DEAD"/>
    <property type="match status" value="1"/>
</dbReference>
<dbReference type="GO" id="GO:0005524">
    <property type="term" value="F:ATP binding"/>
    <property type="evidence" value="ECO:0007669"/>
    <property type="project" value="InterPro"/>
</dbReference>
<dbReference type="CDD" id="cd17920">
    <property type="entry name" value="DEXHc_RecQ"/>
    <property type="match status" value="1"/>
</dbReference>
<name>A0A438GVT0_VITVI</name>
<dbReference type="Proteomes" id="UP000288805">
    <property type="component" value="Unassembled WGS sequence"/>
</dbReference>
<keyword evidence="3" id="KW-0347">Helicase</keyword>
<dbReference type="Gene3D" id="3.60.10.10">
    <property type="entry name" value="Endonuclease/exonuclease/phosphatase"/>
    <property type="match status" value="1"/>
</dbReference>
<dbReference type="SMART" id="SM00487">
    <property type="entry name" value="DEXDc"/>
    <property type="match status" value="1"/>
</dbReference>
<dbReference type="Gene3D" id="3.40.50.300">
    <property type="entry name" value="P-loop containing nucleotide triphosphate hydrolases"/>
    <property type="match status" value="1"/>
</dbReference>
<evidence type="ECO:0000313" key="4">
    <source>
        <dbReference type="Proteomes" id="UP000288805"/>
    </source>
</evidence>
<keyword evidence="3" id="KW-0067">ATP-binding</keyword>
<sequence>MICQIQHIQRLQSLQVEKAWGALSSLKLSSRNYSKPGKMAPLLKDASVEFPRDVRKCSACAENAGREGGQNETKPSMLYNSHIQVVGQSSGTCNVHTGQVKELVGAFPNGTDDDDILEDIDVDQIVMEHYQSTCIPQPSISKLPPVTPTLSTVNIAKHEETFLPLELCSNCSHGFKLGLCPEAANHLQELKDMLIVISNELLDNVDLTSVQVEKLRQDRLYLNKQIQQLEIHLHSVSVDEERKNSNFSASTTTPWAQFQTPPATAVGIDPMRFDAQVHLRNEPGNYEKWNTSSVSFSSIDRFGVTPYPLEREPYIPKLIEVNYIEGSSDKKWSSGNFPWTKKLEANNKKVFGNHSFRPNQREVINATMSGYDVFVLMPTGGGKSLTYQRFLKLLTGISFHFASQFATPLPALISPGITLVISPLVSLIQDQIMHLLQANIPAAYLSASMEWNEQQEILRELSSCKYKLLYATPEKVANRCLGMPTEGFEEVILYLLRMKGRIDRKGWEDIYSGEQSILGVQLVEFSCFGITDWWSWLIWKKRFSQFRVGSKIVWMLYSVGVHWSVWPVCSRDREDLWEELGSIKGLWSDPWCVGGDFNLVRFLEEHSRGEGLTASMRRFSEVVEDLELRDFPLMGGPFTWRGGLNNQAQSRLDRFLVTDKWDSLFNGAVQGILPKPVSDHFPVLLEEGVESEGCWHSEENNLKNSVVGAFQKLYSEEKGWLPCIDELSFMGLVSSEAEGLEIPFTEEDVFAALLDLGKDKALGPDGFTMAFWFFCWDVMKVEIMGFFREFHERGRFVKSLNATFLVLVPKKEGAEDLKEFRPISLVGSLYKLKSNQGGVLCKLDIKKTYDHVSWKFLLAVLKKMGFGESSRGLRQGDPLSPYLFVIAMEVFSCSLRMTISGDFLSRWRACSRLRVNLEKSKLILMGRVHDIEDLALELSCKVGGLPSCYLVLPLGAPFKSKVVWDGVEERFRKRLAMWKRQYISKGGRLTLIRSTLSSMLLHVSLLYAQKSKVEVGEDSEGFSMGWRSSCVEATSCSMELGLFRKKKRCLGVRNLALLNKALLRGRMVYLGRKQEDKWCGDEPLCESFPSLFAISLAKDTWVSDVWNLDGVGDGWTPLFSMAFNDWEIEMVERFILKIQAFRVQREDEDKVVWTTSKSGAFSVKSLNSILEPRGSSLFPCGNIWRANVPPKVAFFAWEASWGKILTLEQL</sequence>